<feature type="compositionally biased region" description="Basic and acidic residues" evidence="1">
    <location>
        <begin position="263"/>
        <end position="277"/>
    </location>
</feature>
<comment type="caution">
    <text evidence="2">The sequence shown here is derived from an EMBL/GenBank/DDBJ whole genome shotgun (WGS) entry which is preliminary data.</text>
</comment>
<proteinExistence type="predicted"/>
<evidence type="ECO:0000313" key="3">
    <source>
        <dbReference type="Proteomes" id="UP001189429"/>
    </source>
</evidence>
<name>A0ABN9UKR9_9DINO</name>
<gene>
    <name evidence="2" type="ORF">PCOR1329_LOCUS49401</name>
</gene>
<feature type="region of interest" description="Disordered" evidence="1">
    <location>
        <begin position="263"/>
        <end position="319"/>
    </location>
</feature>
<sequence>MQSPVSSCPGGSLGPCRRTAAVAGVPGGTDLVDRTYSDVTTRDRCRHNNNDWRVPRDFTLISAVRNENSKLWLKYTFRKAFQQKERELADELGAEPPALGRAQPFWHPVLRTEGYKGPEGTPSCASRMLGQLLREGVAGPTSVRGSPAASFVGPAAGPEPWGAMSQAVDANEILSRKPKRRAEWVQKKLREEISAPGINRDLLYEVLTRKEGRAFASDLGDGDAVRTYAAVLQAMGSFTARQQKQLKGDTFVLRQAHVREKTLEKEQEKQEQEDWARQKALSARYGSTRPAAGQWSEVSPRRDALNPFASGGQRRAPAI</sequence>
<dbReference type="EMBL" id="CAUYUJ010015978">
    <property type="protein sequence ID" value="CAK0860430.1"/>
    <property type="molecule type" value="Genomic_DNA"/>
</dbReference>
<evidence type="ECO:0000256" key="1">
    <source>
        <dbReference type="SAM" id="MobiDB-lite"/>
    </source>
</evidence>
<evidence type="ECO:0000313" key="2">
    <source>
        <dbReference type="EMBL" id="CAK0860430.1"/>
    </source>
</evidence>
<dbReference type="Proteomes" id="UP001189429">
    <property type="component" value="Unassembled WGS sequence"/>
</dbReference>
<reference evidence="2" key="1">
    <citation type="submission" date="2023-10" db="EMBL/GenBank/DDBJ databases">
        <authorList>
            <person name="Chen Y."/>
            <person name="Shah S."/>
            <person name="Dougan E. K."/>
            <person name="Thang M."/>
            <person name="Chan C."/>
        </authorList>
    </citation>
    <scope>NUCLEOTIDE SEQUENCE [LARGE SCALE GENOMIC DNA]</scope>
</reference>
<protein>
    <submittedName>
        <fullName evidence="2">Uncharacterized protein</fullName>
    </submittedName>
</protein>
<keyword evidence="3" id="KW-1185">Reference proteome</keyword>
<organism evidence="2 3">
    <name type="scientific">Prorocentrum cordatum</name>
    <dbReference type="NCBI Taxonomy" id="2364126"/>
    <lineage>
        <taxon>Eukaryota</taxon>
        <taxon>Sar</taxon>
        <taxon>Alveolata</taxon>
        <taxon>Dinophyceae</taxon>
        <taxon>Prorocentrales</taxon>
        <taxon>Prorocentraceae</taxon>
        <taxon>Prorocentrum</taxon>
    </lineage>
</organism>
<accession>A0ABN9UKR9</accession>